<evidence type="ECO:0000256" key="7">
    <source>
        <dbReference type="SAM" id="Phobius"/>
    </source>
</evidence>
<dbReference type="GO" id="GO:0016036">
    <property type="term" value="P:cellular response to phosphate starvation"/>
    <property type="evidence" value="ECO:0007669"/>
    <property type="project" value="TreeGrafter"/>
</dbReference>
<keyword evidence="7" id="KW-1133">Transmembrane helix</keyword>
<dbReference type="AlphaFoldDB" id="A0A1M6NS93"/>
<keyword evidence="4" id="KW-0808">Transferase</keyword>
<dbReference type="CDD" id="cd00082">
    <property type="entry name" value="HisKA"/>
    <property type="match status" value="1"/>
</dbReference>
<dbReference type="Gene3D" id="1.10.287.130">
    <property type="match status" value="1"/>
</dbReference>
<dbReference type="InterPro" id="IPR003661">
    <property type="entry name" value="HisK_dim/P_dom"/>
</dbReference>
<feature type="transmembrane region" description="Helical" evidence="7">
    <location>
        <begin position="16"/>
        <end position="37"/>
    </location>
</feature>
<evidence type="ECO:0000313" key="9">
    <source>
        <dbReference type="EMBL" id="SHJ98535.1"/>
    </source>
</evidence>
<evidence type="ECO:0000256" key="2">
    <source>
        <dbReference type="ARBA" id="ARBA00012438"/>
    </source>
</evidence>
<gene>
    <name evidence="9" type="ORF">SAMN04488513_11523</name>
</gene>
<evidence type="ECO:0000256" key="5">
    <source>
        <dbReference type="ARBA" id="ARBA00022777"/>
    </source>
</evidence>
<organism evidence="9 10">
    <name type="scientific">Pseudozobellia thermophila</name>
    <dbReference type="NCBI Taxonomy" id="192903"/>
    <lineage>
        <taxon>Bacteria</taxon>
        <taxon>Pseudomonadati</taxon>
        <taxon>Bacteroidota</taxon>
        <taxon>Flavobacteriia</taxon>
        <taxon>Flavobacteriales</taxon>
        <taxon>Flavobacteriaceae</taxon>
        <taxon>Pseudozobellia</taxon>
    </lineage>
</organism>
<feature type="domain" description="Histidine kinase" evidence="8">
    <location>
        <begin position="91"/>
        <end position="306"/>
    </location>
</feature>
<dbReference type="EC" id="2.7.13.3" evidence="2"/>
<dbReference type="PROSITE" id="PS50109">
    <property type="entry name" value="HIS_KIN"/>
    <property type="match status" value="1"/>
</dbReference>
<dbReference type="Gene3D" id="3.30.565.10">
    <property type="entry name" value="Histidine kinase-like ATPase, C-terminal domain"/>
    <property type="match status" value="1"/>
</dbReference>
<protein>
    <recommendedName>
        <fullName evidence="2">histidine kinase</fullName>
        <ecNumber evidence="2">2.7.13.3</ecNumber>
    </recommendedName>
</protein>
<evidence type="ECO:0000259" key="8">
    <source>
        <dbReference type="PROSITE" id="PS50109"/>
    </source>
</evidence>
<evidence type="ECO:0000256" key="6">
    <source>
        <dbReference type="ARBA" id="ARBA00023012"/>
    </source>
</evidence>
<dbReference type="InterPro" id="IPR005467">
    <property type="entry name" value="His_kinase_dom"/>
</dbReference>
<dbReference type="InterPro" id="IPR003594">
    <property type="entry name" value="HATPase_dom"/>
</dbReference>
<keyword evidence="3" id="KW-0597">Phosphoprotein</keyword>
<dbReference type="OrthoDB" id="9810447at2"/>
<dbReference type="Pfam" id="PF02518">
    <property type="entry name" value="HATPase_c"/>
    <property type="match status" value="1"/>
</dbReference>
<sequence length="309" mass="34627">MSIPIEKLERFFSKPYRVVIVSVLVATLLYVIAHGIFHFYKFGLGLVLSAVFPIVISLPISRVMIGYTRRIKKQKQELAKLDIINKKLFSLISHDIRSPMATLQGLVHAMAFNDFDRETEKEYLGRLSKHIANLDIFLSDLLQWSQDQIQDKPANRTLFKCNDTLAQIGGLFEGMLLEKQIDFTIGDLDSTIYADQQDYAFIVRNVLHNAIKFTPVKGKINICLKVVGDEVHTIIKDSGVGLSKEEIDIIFEGEKLFTQLGTSNEKGTGFGLKACIDYLKKNNGSLSIESVRGKGTKVSIILPKAPPHG</sequence>
<keyword evidence="7" id="KW-0812">Transmembrane</keyword>
<dbReference type="SUPFAM" id="SSF55874">
    <property type="entry name" value="ATPase domain of HSP90 chaperone/DNA topoisomerase II/histidine kinase"/>
    <property type="match status" value="1"/>
</dbReference>
<accession>A0A1M6NS93</accession>
<dbReference type="GO" id="GO:0000155">
    <property type="term" value="F:phosphorelay sensor kinase activity"/>
    <property type="evidence" value="ECO:0007669"/>
    <property type="project" value="InterPro"/>
</dbReference>
<dbReference type="SUPFAM" id="SSF47384">
    <property type="entry name" value="Homodimeric domain of signal transducing histidine kinase"/>
    <property type="match status" value="1"/>
</dbReference>
<dbReference type="Proteomes" id="UP000184543">
    <property type="component" value="Unassembled WGS sequence"/>
</dbReference>
<dbReference type="PRINTS" id="PR00344">
    <property type="entry name" value="BCTRLSENSOR"/>
</dbReference>
<dbReference type="InterPro" id="IPR004358">
    <property type="entry name" value="Sig_transdc_His_kin-like_C"/>
</dbReference>
<evidence type="ECO:0000256" key="4">
    <source>
        <dbReference type="ARBA" id="ARBA00022679"/>
    </source>
</evidence>
<dbReference type="InterPro" id="IPR036097">
    <property type="entry name" value="HisK_dim/P_sf"/>
</dbReference>
<comment type="catalytic activity">
    <reaction evidence="1">
        <text>ATP + protein L-histidine = ADP + protein N-phospho-L-histidine.</text>
        <dbReference type="EC" id="2.7.13.3"/>
    </reaction>
</comment>
<dbReference type="PANTHER" id="PTHR45453">
    <property type="entry name" value="PHOSPHATE REGULON SENSOR PROTEIN PHOR"/>
    <property type="match status" value="1"/>
</dbReference>
<evidence type="ECO:0000313" key="10">
    <source>
        <dbReference type="Proteomes" id="UP000184543"/>
    </source>
</evidence>
<reference evidence="10" key="1">
    <citation type="submission" date="2016-11" db="EMBL/GenBank/DDBJ databases">
        <authorList>
            <person name="Varghese N."/>
            <person name="Submissions S."/>
        </authorList>
    </citation>
    <scope>NUCLEOTIDE SEQUENCE [LARGE SCALE GENOMIC DNA]</scope>
    <source>
        <strain evidence="10">DSM 19858</strain>
    </source>
</reference>
<keyword evidence="6" id="KW-0902">Two-component regulatory system</keyword>
<name>A0A1M6NS93_9FLAO</name>
<keyword evidence="7" id="KW-0472">Membrane</keyword>
<dbReference type="InterPro" id="IPR050351">
    <property type="entry name" value="BphY/WalK/GraS-like"/>
</dbReference>
<dbReference type="GO" id="GO:0004721">
    <property type="term" value="F:phosphoprotein phosphatase activity"/>
    <property type="evidence" value="ECO:0007669"/>
    <property type="project" value="TreeGrafter"/>
</dbReference>
<dbReference type="GO" id="GO:0005886">
    <property type="term" value="C:plasma membrane"/>
    <property type="evidence" value="ECO:0007669"/>
    <property type="project" value="TreeGrafter"/>
</dbReference>
<evidence type="ECO:0000256" key="3">
    <source>
        <dbReference type="ARBA" id="ARBA00022553"/>
    </source>
</evidence>
<dbReference type="PANTHER" id="PTHR45453:SF1">
    <property type="entry name" value="PHOSPHATE REGULON SENSOR PROTEIN PHOR"/>
    <property type="match status" value="1"/>
</dbReference>
<dbReference type="SMART" id="SM00387">
    <property type="entry name" value="HATPase_c"/>
    <property type="match status" value="1"/>
</dbReference>
<evidence type="ECO:0000256" key="1">
    <source>
        <dbReference type="ARBA" id="ARBA00000085"/>
    </source>
</evidence>
<dbReference type="RefSeq" id="WP_072995656.1">
    <property type="nucleotide sequence ID" value="NZ_FQYU01000015.1"/>
</dbReference>
<dbReference type="InterPro" id="IPR036890">
    <property type="entry name" value="HATPase_C_sf"/>
</dbReference>
<dbReference type="EMBL" id="FQYU01000015">
    <property type="protein sequence ID" value="SHJ98535.1"/>
    <property type="molecule type" value="Genomic_DNA"/>
</dbReference>
<feature type="transmembrane region" description="Helical" evidence="7">
    <location>
        <begin position="43"/>
        <end position="65"/>
    </location>
</feature>
<dbReference type="STRING" id="192903.SAMN04488513_11523"/>
<keyword evidence="10" id="KW-1185">Reference proteome</keyword>
<keyword evidence="5 9" id="KW-0418">Kinase</keyword>
<proteinExistence type="predicted"/>